<evidence type="ECO:0000256" key="1">
    <source>
        <dbReference type="ARBA" id="ARBA00022679"/>
    </source>
</evidence>
<gene>
    <name evidence="3" type="ORF">FC50_GL000197</name>
</gene>
<organism evidence="3 4">
    <name type="scientific">Lacticaseibacillus pantheris DSM 15945 = JCM 12539 = NBRC 106106</name>
    <dbReference type="NCBI Taxonomy" id="1423783"/>
    <lineage>
        <taxon>Bacteria</taxon>
        <taxon>Bacillati</taxon>
        <taxon>Bacillota</taxon>
        <taxon>Bacilli</taxon>
        <taxon>Lactobacillales</taxon>
        <taxon>Lactobacillaceae</taxon>
        <taxon>Lacticaseibacillus</taxon>
    </lineage>
</organism>
<dbReference type="GO" id="GO:0009401">
    <property type="term" value="P:phosphoenolpyruvate-dependent sugar phosphotransferase system"/>
    <property type="evidence" value="ECO:0007669"/>
    <property type="project" value="InterPro"/>
</dbReference>
<dbReference type="Proteomes" id="UP000051922">
    <property type="component" value="Unassembled WGS sequence"/>
</dbReference>
<dbReference type="SUPFAM" id="SSF53062">
    <property type="entry name" value="PTS system fructose IIA component-like"/>
    <property type="match status" value="1"/>
</dbReference>
<name>A0A0R1U312_9LACO</name>
<dbReference type="PATRIC" id="fig|1423783.4.peg.206"/>
<proteinExistence type="predicted"/>
<dbReference type="Pfam" id="PF03610">
    <property type="entry name" value="EIIA-man"/>
    <property type="match status" value="1"/>
</dbReference>
<sequence length="142" mass="15161">MQIIITGHGHFATGLQSTIELLAGPQAQLKYVDFTSGMSESELHDELLKNTSQDEPVLFFCDLLGGTPFKQAVTITTEITPDNAVVVGCNVGSLLEVSPSLSSYSGAAGDLADQLVELSQQHTSHFKLQSHATKVDDDEDGI</sequence>
<reference evidence="3 4" key="1">
    <citation type="journal article" date="2015" name="Genome Announc.">
        <title>Expanding the biotechnology potential of lactobacilli through comparative genomics of 213 strains and associated genera.</title>
        <authorList>
            <person name="Sun Z."/>
            <person name="Harris H.M."/>
            <person name="McCann A."/>
            <person name="Guo C."/>
            <person name="Argimon S."/>
            <person name="Zhang W."/>
            <person name="Yang X."/>
            <person name="Jeffery I.B."/>
            <person name="Cooney J.C."/>
            <person name="Kagawa T.F."/>
            <person name="Liu W."/>
            <person name="Song Y."/>
            <person name="Salvetti E."/>
            <person name="Wrobel A."/>
            <person name="Rasinkangas P."/>
            <person name="Parkhill J."/>
            <person name="Rea M.C."/>
            <person name="O'Sullivan O."/>
            <person name="Ritari J."/>
            <person name="Douillard F.P."/>
            <person name="Paul Ross R."/>
            <person name="Yang R."/>
            <person name="Briner A.E."/>
            <person name="Felis G.E."/>
            <person name="de Vos W.M."/>
            <person name="Barrangou R."/>
            <person name="Klaenhammer T.R."/>
            <person name="Caufield P.W."/>
            <person name="Cui Y."/>
            <person name="Zhang H."/>
            <person name="O'Toole P.W."/>
        </authorList>
    </citation>
    <scope>NUCLEOTIDE SEQUENCE [LARGE SCALE GENOMIC DNA]</scope>
    <source>
        <strain evidence="3 4">DSM 15945</strain>
    </source>
</reference>
<dbReference type="STRING" id="1423783.FC50_GL000197"/>
<dbReference type="PANTHER" id="PTHR33799">
    <property type="entry name" value="PTS PERMEASE-RELATED-RELATED"/>
    <property type="match status" value="1"/>
</dbReference>
<keyword evidence="4" id="KW-1185">Reference proteome</keyword>
<dbReference type="InterPro" id="IPR004701">
    <property type="entry name" value="PTS_EIIA_man-typ"/>
</dbReference>
<evidence type="ECO:0000259" key="2">
    <source>
        <dbReference type="PROSITE" id="PS51096"/>
    </source>
</evidence>
<evidence type="ECO:0000313" key="4">
    <source>
        <dbReference type="Proteomes" id="UP000051922"/>
    </source>
</evidence>
<feature type="domain" description="PTS EIIA type-4" evidence="2">
    <location>
        <begin position="1"/>
        <end position="123"/>
    </location>
</feature>
<dbReference type="EMBL" id="AZFJ01000036">
    <property type="protein sequence ID" value="KRL86996.1"/>
    <property type="molecule type" value="Genomic_DNA"/>
</dbReference>
<dbReference type="PANTHER" id="PTHR33799:SF1">
    <property type="entry name" value="PTS SYSTEM MANNOSE-SPECIFIC EIIAB COMPONENT-RELATED"/>
    <property type="match status" value="1"/>
</dbReference>
<dbReference type="InterPro" id="IPR051471">
    <property type="entry name" value="Bacterial_PTS_sugar_comp"/>
</dbReference>
<comment type="caution">
    <text evidence="3">The sequence shown here is derived from an EMBL/GenBank/DDBJ whole genome shotgun (WGS) entry which is preliminary data.</text>
</comment>
<dbReference type="GO" id="GO:0016020">
    <property type="term" value="C:membrane"/>
    <property type="evidence" value="ECO:0007669"/>
    <property type="project" value="InterPro"/>
</dbReference>
<evidence type="ECO:0000313" key="3">
    <source>
        <dbReference type="EMBL" id="KRL86996.1"/>
    </source>
</evidence>
<dbReference type="RefSeq" id="WP_054651535.1">
    <property type="nucleotide sequence ID" value="NZ_AZFJ01000036.1"/>
</dbReference>
<dbReference type="OrthoDB" id="9799827at2"/>
<dbReference type="AlphaFoldDB" id="A0A0R1U312"/>
<dbReference type="Gene3D" id="3.40.50.510">
    <property type="entry name" value="Phosphotransferase system, mannose-type IIA component"/>
    <property type="match status" value="1"/>
</dbReference>
<dbReference type="GO" id="GO:0016740">
    <property type="term" value="F:transferase activity"/>
    <property type="evidence" value="ECO:0007669"/>
    <property type="project" value="UniProtKB-KW"/>
</dbReference>
<dbReference type="PROSITE" id="PS51096">
    <property type="entry name" value="PTS_EIIA_TYPE_4"/>
    <property type="match status" value="1"/>
</dbReference>
<accession>A0A0R1U312</accession>
<keyword evidence="1" id="KW-0808">Transferase</keyword>
<protein>
    <recommendedName>
        <fullName evidence="2">PTS EIIA type-4 domain-containing protein</fullName>
    </recommendedName>
</protein>
<dbReference type="InterPro" id="IPR036662">
    <property type="entry name" value="PTS_EIIA_man-typ_sf"/>
</dbReference>